<dbReference type="Proteomes" id="UP001172737">
    <property type="component" value="Unassembled WGS sequence"/>
</dbReference>
<dbReference type="EMBL" id="JAUHPX010000004">
    <property type="protein sequence ID" value="MDN4488140.1"/>
    <property type="molecule type" value="Genomic_DNA"/>
</dbReference>
<evidence type="ECO:0000256" key="1">
    <source>
        <dbReference type="SAM" id="MobiDB-lite"/>
    </source>
</evidence>
<keyword evidence="5" id="KW-1185">Reference proteome</keyword>
<dbReference type="Gene3D" id="3.40.33.10">
    <property type="entry name" value="CAP"/>
    <property type="match status" value="1"/>
</dbReference>
<keyword evidence="2" id="KW-0472">Membrane</keyword>
<evidence type="ECO:0000313" key="4">
    <source>
        <dbReference type="EMBL" id="MDN4488140.1"/>
    </source>
</evidence>
<dbReference type="Pfam" id="PF00188">
    <property type="entry name" value="CAP"/>
    <property type="match status" value="1"/>
</dbReference>
<keyword evidence="2" id="KW-1133">Transmembrane helix</keyword>
<dbReference type="PANTHER" id="PTHR31157">
    <property type="entry name" value="SCP DOMAIN-CONTAINING PROTEIN"/>
    <property type="match status" value="1"/>
</dbReference>
<dbReference type="AlphaFoldDB" id="A0AAW7M499"/>
<evidence type="ECO:0000256" key="2">
    <source>
        <dbReference type="SAM" id="Phobius"/>
    </source>
</evidence>
<dbReference type="InterPro" id="IPR035940">
    <property type="entry name" value="CAP_sf"/>
</dbReference>
<feature type="region of interest" description="Disordered" evidence="1">
    <location>
        <begin position="75"/>
        <end position="129"/>
    </location>
</feature>
<dbReference type="InterPro" id="IPR014044">
    <property type="entry name" value="CAP_dom"/>
</dbReference>
<dbReference type="RefSeq" id="WP_301118746.1">
    <property type="nucleotide sequence ID" value="NZ_JAUHPX010000004.1"/>
</dbReference>
<dbReference type="SUPFAM" id="SSF55797">
    <property type="entry name" value="PR-1-like"/>
    <property type="match status" value="1"/>
</dbReference>
<feature type="transmembrane region" description="Helical" evidence="2">
    <location>
        <begin position="20"/>
        <end position="38"/>
    </location>
</feature>
<accession>A0AAW7M499</accession>
<gene>
    <name evidence="4" type="ORF">QQX10_08165</name>
</gene>
<keyword evidence="2" id="KW-0812">Transmembrane</keyword>
<feature type="domain" description="SCP" evidence="3">
    <location>
        <begin position="135"/>
        <end position="247"/>
    </location>
</feature>
<reference evidence="4" key="1">
    <citation type="submission" date="2023-06" db="EMBL/GenBank/DDBJ databases">
        <title>Sysu t00039.</title>
        <authorList>
            <person name="Gao L."/>
            <person name="Fang B.-Z."/>
            <person name="Li W.-J."/>
        </authorList>
    </citation>
    <scope>NUCLEOTIDE SEQUENCE</scope>
    <source>
        <strain evidence="4">SYSU T00039</strain>
    </source>
</reference>
<sequence length="253" mass="25602">MTTEREDPRPDRAGRRLPVLLLGIALAGVGGSVAWSLASQDDARVTASADVVSVPEATAGAEAITAAEVSPAPLSRGIGVRLPSPTPEPADTPATPGGSTASGSSARSWGPDDWRAYCDSPASPTGASSARGLLTAANTERARLGIAPLAWSGDLAAASESWSLQMARDDESTSGMADALAHNPASPGRAENVGVTASSAGISQARAASTLATGWMRSPGHCRNIMNPAYSVMGAGLAVTSDGTTWYGTENFR</sequence>
<protein>
    <submittedName>
        <fullName evidence="4">CAP domain-containing protein</fullName>
    </submittedName>
</protein>
<evidence type="ECO:0000313" key="5">
    <source>
        <dbReference type="Proteomes" id="UP001172737"/>
    </source>
</evidence>
<comment type="caution">
    <text evidence="4">The sequence shown here is derived from an EMBL/GenBank/DDBJ whole genome shotgun (WGS) entry which is preliminary data.</text>
</comment>
<evidence type="ECO:0000259" key="3">
    <source>
        <dbReference type="Pfam" id="PF00188"/>
    </source>
</evidence>
<dbReference type="CDD" id="cd05379">
    <property type="entry name" value="CAP_bacterial"/>
    <property type="match status" value="1"/>
</dbReference>
<proteinExistence type="predicted"/>
<feature type="compositionally biased region" description="Low complexity" evidence="1">
    <location>
        <begin position="91"/>
        <end position="106"/>
    </location>
</feature>
<dbReference type="PANTHER" id="PTHR31157:SF1">
    <property type="entry name" value="SCP DOMAIN-CONTAINING PROTEIN"/>
    <property type="match status" value="1"/>
</dbReference>
<organism evidence="4 5">
    <name type="scientific">Demequina lignilytica</name>
    <dbReference type="NCBI Taxonomy" id="3051663"/>
    <lineage>
        <taxon>Bacteria</taxon>
        <taxon>Bacillati</taxon>
        <taxon>Actinomycetota</taxon>
        <taxon>Actinomycetes</taxon>
        <taxon>Micrococcales</taxon>
        <taxon>Demequinaceae</taxon>
        <taxon>Demequina</taxon>
    </lineage>
</organism>
<name>A0AAW7M499_9MICO</name>